<dbReference type="Proteomes" id="UP001162162">
    <property type="component" value="Unassembled WGS sequence"/>
</dbReference>
<keyword evidence="2" id="KW-1185">Reference proteome</keyword>
<organism evidence="1 2">
    <name type="scientific">Aromia moschata</name>
    <dbReference type="NCBI Taxonomy" id="1265417"/>
    <lineage>
        <taxon>Eukaryota</taxon>
        <taxon>Metazoa</taxon>
        <taxon>Ecdysozoa</taxon>
        <taxon>Arthropoda</taxon>
        <taxon>Hexapoda</taxon>
        <taxon>Insecta</taxon>
        <taxon>Pterygota</taxon>
        <taxon>Neoptera</taxon>
        <taxon>Endopterygota</taxon>
        <taxon>Coleoptera</taxon>
        <taxon>Polyphaga</taxon>
        <taxon>Cucujiformia</taxon>
        <taxon>Chrysomeloidea</taxon>
        <taxon>Cerambycidae</taxon>
        <taxon>Cerambycinae</taxon>
        <taxon>Callichromatini</taxon>
        <taxon>Aromia</taxon>
    </lineage>
</organism>
<reference evidence="1" key="1">
    <citation type="journal article" date="2023" name="Insect Mol. Biol.">
        <title>Genome sequencing provides insights into the evolution of gene families encoding plant cell wall-degrading enzymes in longhorned beetles.</title>
        <authorList>
            <person name="Shin N.R."/>
            <person name="Okamura Y."/>
            <person name="Kirsch R."/>
            <person name="Pauchet Y."/>
        </authorList>
    </citation>
    <scope>NUCLEOTIDE SEQUENCE</scope>
    <source>
        <strain evidence="1">AMC_N1</strain>
    </source>
</reference>
<sequence>MAIESEMSILKPACLPVIGQATVVHGLETLGQSPRLGHRFNWLMNNLVTEDAPQSVPNLTSTKKGDVSLVRPSPDLYPTNYHLLYALSKHICKTTKYKVNTNYYTYLMLAYFCQILTIKKVVTNVKT</sequence>
<name>A0AAV8Z8L5_9CUCU</name>
<dbReference type="EMBL" id="JAPWTK010000009">
    <property type="protein sequence ID" value="KAJ8960307.1"/>
    <property type="molecule type" value="Genomic_DNA"/>
</dbReference>
<proteinExistence type="predicted"/>
<dbReference type="AlphaFoldDB" id="A0AAV8Z8L5"/>
<evidence type="ECO:0000313" key="1">
    <source>
        <dbReference type="EMBL" id="KAJ8960307.1"/>
    </source>
</evidence>
<accession>A0AAV8Z8L5</accession>
<gene>
    <name evidence="1" type="ORF">NQ318_004033</name>
</gene>
<comment type="caution">
    <text evidence="1">The sequence shown here is derived from an EMBL/GenBank/DDBJ whole genome shotgun (WGS) entry which is preliminary data.</text>
</comment>
<evidence type="ECO:0000313" key="2">
    <source>
        <dbReference type="Proteomes" id="UP001162162"/>
    </source>
</evidence>
<protein>
    <submittedName>
        <fullName evidence="1">Uncharacterized protein</fullName>
    </submittedName>
</protein>